<dbReference type="RefSeq" id="WP_141616427.1">
    <property type="nucleotide sequence ID" value="NZ_CP041253.1"/>
</dbReference>
<name>A0A514CN07_9BACT</name>
<organism evidence="2 3">
    <name type="scientific">Echinicola soli</name>
    <dbReference type="NCBI Taxonomy" id="2591634"/>
    <lineage>
        <taxon>Bacteria</taxon>
        <taxon>Pseudomonadati</taxon>
        <taxon>Bacteroidota</taxon>
        <taxon>Cytophagia</taxon>
        <taxon>Cytophagales</taxon>
        <taxon>Cyclobacteriaceae</taxon>
        <taxon>Echinicola</taxon>
    </lineage>
</organism>
<dbReference type="EMBL" id="CP041253">
    <property type="protein sequence ID" value="QDH81212.1"/>
    <property type="molecule type" value="Genomic_DNA"/>
</dbReference>
<evidence type="ECO:0000313" key="3">
    <source>
        <dbReference type="Proteomes" id="UP000316614"/>
    </source>
</evidence>
<keyword evidence="3" id="KW-1185">Reference proteome</keyword>
<dbReference type="KEGG" id="echi:FKX85_20125"/>
<evidence type="ECO:0000313" key="2">
    <source>
        <dbReference type="EMBL" id="QDH81212.1"/>
    </source>
</evidence>
<evidence type="ECO:0000256" key="1">
    <source>
        <dbReference type="SAM" id="MobiDB-lite"/>
    </source>
</evidence>
<reference evidence="2 3" key="1">
    <citation type="submission" date="2019-06" db="EMBL/GenBank/DDBJ databases">
        <title>Echinicola alkalisoli sp. nov. isolated from saline soil.</title>
        <authorList>
            <person name="Sun J.-Q."/>
            <person name="Xu L."/>
        </authorList>
    </citation>
    <scope>NUCLEOTIDE SEQUENCE [LARGE SCALE GENOMIC DNA]</scope>
    <source>
        <strain evidence="2 3">LN3S3</strain>
    </source>
</reference>
<dbReference type="Proteomes" id="UP000316614">
    <property type="component" value="Chromosome"/>
</dbReference>
<sequence length="66" mass="7527">MIADKWRSNCRKAWKSKANKEGSNAYYWSPYGAEMNMVKTHELKPGMGQGNEAKYEQQEKTTGPGK</sequence>
<protein>
    <submittedName>
        <fullName evidence="2">Uncharacterized protein</fullName>
    </submittedName>
</protein>
<feature type="region of interest" description="Disordered" evidence="1">
    <location>
        <begin position="45"/>
        <end position="66"/>
    </location>
</feature>
<proteinExistence type="predicted"/>
<dbReference type="AlphaFoldDB" id="A0A514CN07"/>
<accession>A0A514CN07</accession>
<gene>
    <name evidence="2" type="ORF">FKX85_20125</name>
</gene>